<dbReference type="RefSeq" id="WP_046237900.1">
    <property type="nucleotide sequence ID" value="NZ_JBCNGG010000028.1"/>
</dbReference>
<sequence>MISRWLMACGPKTTRVNIAAHVRSPDIRALAVAAGWDGAGQIVLTINSGIDVAALRVENIPHDVLHIVVNSSARMGGLINGGTALYTRTRIRLTNGGTMFGGGGRGGGGGQAWVKYLFDDGIYWAFGGNGGRGAGFSESGAVTMLSQAYGDSGTYWRYGGAVLGGETAPWAEGGTGGSGGAIGQPGNGGSYATWGGSYQDHGEGLPSNGQAAGCYVDGNEYVTWLATGTRLGRAI</sequence>
<organism evidence="1 2">
    <name type="scientific">Delftia tsuruhatensis</name>
    <dbReference type="NCBI Taxonomy" id="180282"/>
    <lineage>
        <taxon>Bacteria</taxon>
        <taxon>Pseudomonadati</taxon>
        <taxon>Pseudomonadota</taxon>
        <taxon>Betaproteobacteria</taxon>
        <taxon>Burkholderiales</taxon>
        <taxon>Comamonadaceae</taxon>
        <taxon>Delftia</taxon>
    </lineage>
</organism>
<dbReference type="EMBL" id="CP017420">
    <property type="protein sequence ID" value="AOV01509.1"/>
    <property type="molecule type" value="Genomic_DNA"/>
</dbReference>
<name>A0ABN4SI24_9BURK</name>
<evidence type="ECO:0000313" key="2">
    <source>
        <dbReference type="Proteomes" id="UP000095607"/>
    </source>
</evidence>
<evidence type="ECO:0000313" key="1">
    <source>
        <dbReference type="EMBL" id="AOV01509.1"/>
    </source>
</evidence>
<keyword evidence="2" id="KW-1185">Reference proteome</keyword>
<proteinExistence type="predicted"/>
<reference evidence="1 2" key="1">
    <citation type="submission" date="2016-09" db="EMBL/GenBank/DDBJ databases">
        <title>Complete genome sequence of Deltia acidovorans CM13 isolated from murine proximal colonic tissue.</title>
        <authorList>
            <person name="Saffarian A."/>
        </authorList>
    </citation>
    <scope>NUCLEOTIDE SEQUENCE [LARGE SCALE GENOMIC DNA]</scope>
    <source>
        <strain evidence="1 2">CM13</strain>
    </source>
</reference>
<gene>
    <name evidence="1" type="ORF">BI380_09150</name>
</gene>
<evidence type="ECO:0008006" key="3">
    <source>
        <dbReference type="Google" id="ProtNLM"/>
    </source>
</evidence>
<accession>A0ABN4SI24</accession>
<protein>
    <recommendedName>
        <fullName evidence="3">Receptor-recognizing protein</fullName>
    </recommendedName>
</protein>
<dbReference type="Proteomes" id="UP000095607">
    <property type="component" value="Chromosome"/>
</dbReference>